<evidence type="ECO:0000256" key="4">
    <source>
        <dbReference type="ARBA" id="ARBA00052446"/>
    </source>
</evidence>
<dbReference type="GO" id="GO:0047125">
    <property type="term" value="F:delta1-piperideine-2-carboxylate reductase activity"/>
    <property type="evidence" value="ECO:0007669"/>
    <property type="project" value="UniProtKB-EC"/>
</dbReference>
<dbReference type="EC" id="1.5.1.21" evidence="5"/>
<sequence length="337" mass="35324">MDETITLSLDEVRDFARRVLARLGLSARQIGPVAETIVAGERDECGAHGIYRLLSCAQTISAGKVALDAAPMLHDTAPALARVDGNRGYAQLAFEVGRPVLIEKARACGIAALGLNNCVHFAALWPEVEALARAGLVAFAFTPSHAWVAPAGGARPLFGTNPIAFAWPRPAVDPFVFDFATSAVARGEIELHRRAGKPIPLGWGVDPEGQPTTDAAAALAGAMLTFGGHKGSALSAMVELIAGPLIGDMTSAESLADDEGTRSSPRGGELIIAIDPAGFLGAATAEHLARAEQIFDGILGQGARLPSRRRYEARARSLANGVTVSRKLYDDIATYLD</sequence>
<comment type="catalytic activity">
    <reaction evidence="3">
        <text>L-pipecolate + NADP(+) = Delta(1)-piperideine-2-carboxylate + NADPH + H(+)</text>
        <dbReference type="Rhea" id="RHEA:12524"/>
        <dbReference type="ChEBI" id="CHEBI:15378"/>
        <dbReference type="ChEBI" id="CHEBI:57783"/>
        <dbReference type="ChEBI" id="CHEBI:58349"/>
        <dbReference type="ChEBI" id="CHEBI:61185"/>
        <dbReference type="ChEBI" id="CHEBI:77631"/>
        <dbReference type="EC" id="1.5.1.21"/>
    </reaction>
</comment>
<dbReference type="PANTHER" id="PTHR11091:SF0">
    <property type="entry name" value="MALATE DEHYDROGENASE"/>
    <property type="match status" value="1"/>
</dbReference>
<dbReference type="SUPFAM" id="SSF89733">
    <property type="entry name" value="L-sulfolactate dehydrogenase-like"/>
    <property type="match status" value="1"/>
</dbReference>
<dbReference type="Proteomes" id="UP001165565">
    <property type="component" value="Unassembled WGS sequence"/>
</dbReference>
<dbReference type="GO" id="GO:0050241">
    <property type="term" value="F:pyrroline-2-carboxylate reductase activity"/>
    <property type="evidence" value="ECO:0007669"/>
    <property type="project" value="UniProtKB-ARBA"/>
</dbReference>
<dbReference type="Pfam" id="PF02615">
    <property type="entry name" value="Ldh_2"/>
    <property type="match status" value="1"/>
</dbReference>
<evidence type="ECO:0000256" key="6">
    <source>
        <dbReference type="ARBA" id="ARBA00068106"/>
    </source>
</evidence>
<keyword evidence="8" id="KW-1185">Reference proteome</keyword>
<comment type="caution">
    <text evidence="7">The sequence shown here is derived from an EMBL/GenBank/DDBJ whole genome shotgun (WGS) entry which is preliminary data.</text>
</comment>
<dbReference type="AlphaFoldDB" id="A0AA41ZIM5"/>
<protein>
    <recommendedName>
        <fullName evidence="6">Delta(1)-pyrroline-2-carboxylate/Delta(1)-piperideine-2-carboxylate reductase</fullName>
        <ecNumber evidence="5">1.5.1.21</ecNumber>
    </recommendedName>
</protein>
<comment type="catalytic activity">
    <reaction evidence="4">
        <text>L-proline + NADP(+) = 1-pyrroline-2-carboxylate + NADPH + H(+)</text>
        <dbReference type="Rhea" id="RHEA:20317"/>
        <dbReference type="ChEBI" id="CHEBI:15378"/>
        <dbReference type="ChEBI" id="CHEBI:39785"/>
        <dbReference type="ChEBI" id="CHEBI:57783"/>
        <dbReference type="ChEBI" id="CHEBI:58349"/>
        <dbReference type="ChEBI" id="CHEBI:60039"/>
        <dbReference type="EC" id="1.5.1.21"/>
    </reaction>
</comment>
<dbReference type="EMBL" id="JANFAV010000021">
    <property type="protein sequence ID" value="MCW6537386.1"/>
    <property type="molecule type" value="Genomic_DNA"/>
</dbReference>
<dbReference type="Gene3D" id="1.10.1530.10">
    <property type="match status" value="1"/>
</dbReference>
<dbReference type="PANTHER" id="PTHR11091">
    <property type="entry name" value="OXIDOREDUCTASE-RELATED"/>
    <property type="match status" value="1"/>
</dbReference>
<dbReference type="Gene3D" id="3.30.1370.60">
    <property type="entry name" value="Hypothetical oxidoreductase yiak, domain 2"/>
    <property type="match status" value="1"/>
</dbReference>
<keyword evidence="2" id="KW-0560">Oxidoreductase</keyword>
<dbReference type="InterPro" id="IPR003767">
    <property type="entry name" value="Malate/L-lactate_DH-like"/>
</dbReference>
<accession>A0AA41ZIM5</accession>
<dbReference type="InterPro" id="IPR043143">
    <property type="entry name" value="Mal/L-sulf/L-lact_DH-like_NADP"/>
</dbReference>
<name>A0AA41ZIM5_9SPHN</name>
<evidence type="ECO:0000256" key="2">
    <source>
        <dbReference type="ARBA" id="ARBA00023002"/>
    </source>
</evidence>
<evidence type="ECO:0000313" key="7">
    <source>
        <dbReference type="EMBL" id="MCW6537386.1"/>
    </source>
</evidence>
<gene>
    <name evidence="7" type="ORF">NEE01_21615</name>
</gene>
<dbReference type="GO" id="GO:0006560">
    <property type="term" value="P:proline metabolic process"/>
    <property type="evidence" value="ECO:0007669"/>
    <property type="project" value="UniProtKB-ARBA"/>
</dbReference>
<dbReference type="FunFam" id="3.30.1370.60:FF:000002">
    <property type="entry name" value="Malate/L-lactate family dehydrogenase"/>
    <property type="match status" value="1"/>
</dbReference>
<evidence type="ECO:0000313" key="8">
    <source>
        <dbReference type="Proteomes" id="UP001165565"/>
    </source>
</evidence>
<dbReference type="InterPro" id="IPR043144">
    <property type="entry name" value="Mal/L-sulf/L-lact_DH-like_ah"/>
</dbReference>
<dbReference type="RefSeq" id="WP_265271389.1">
    <property type="nucleotide sequence ID" value="NZ_JANFAV010000021.1"/>
</dbReference>
<comment type="similarity">
    <text evidence="1">Belongs to the LDH2/MDH2 oxidoreductase family.</text>
</comment>
<reference evidence="7" key="1">
    <citation type="submission" date="2022-06" db="EMBL/GenBank/DDBJ databases">
        <title>Sphingomonas sp. nov. isolated from rhizosphere soil of tomato.</title>
        <authorList>
            <person name="Dong H."/>
            <person name="Gao R."/>
        </authorList>
    </citation>
    <scope>NUCLEOTIDE SEQUENCE</scope>
    <source>
        <strain evidence="7">MMSM24</strain>
    </source>
</reference>
<evidence type="ECO:0000256" key="3">
    <source>
        <dbReference type="ARBA" id="ARBA00050122"/>
    </source>
</evidence>
<evidence type="ECO:0000256" key="1">
    <source>
        <dbReference type="ARBA" id="ARBA00006056"/>
    </source>
</evidence>
<organism evidence="7 8">
    <name type="scientific">Sphingomonas lycopersici</name>
    <dbReference type="NCBI Taxonomy" id="2951807"/>
    <lineage>
        <taxon>Bacteria</taxon>
        <taxon>Pseudomonadati</taxon>
        <taxon>Pseudomonadota</taxon>
        <taxon>Alphaproteobacteria</taxon>
        <taxon>Sphingomonadales</taxon>
        <taxon>Sphingomonadaceae</taxon>
        <taxon>Sphingomonas</taxon>
    </lineage>
</organism>
<evidence type="ECO:0000256" key="5">
    <source>
        <dbReference type="ARBA" id="ARBA00066966"/>
    </source>
</evidence>
<dbReference type="InterPro" id="IPR036111">
    <property type="entry name" value="Mal/L-sulfo/L-lacto_DH-like_sf"/>
</dbReference>
<proteinExistence type="inferred from homology"/>